<dbReference type="EMBL" id="CP012959">
    <property type="protein sequence ID" value="AMQ94413.1"/>
    <property type="molecule type" value="Genomic_DNA"/>
</dbReference>
<protein>
    <recommendedName>
        <fullName evidence="8">Outer membrane antigenic lipoprotein B</fullName>
    </recommendedName>
</protein>
<dbReference type="EMBL" id="PCGW01000005">
    <property type="protein sequence ID" value="PHO20970.1"/>
    <property type="molecule type" value="Genomic_DNA"/>
</dbReference>
<sequence>MKKLILLLSMSLTLAACSSHDEIPQDENDLPPGIMQPVEGTGAIAGGSWVPEIQQQSMPINMQ</sequence>
<keyword evidence="1" id="KW-0732">Signal</keyword>
<dbReference type="OrthoDB" id="5685103at2"/>
<gene>
    <name evidence="2" type="ORF">ACT75_07710</name>
    <name evidence="3" type="ORF">CQR80_03560</name>
    <name evidence="4" type="ORF">FXB79_02800</name>
</gene>
<evidence type="ECO:0000256" key="1">
    <source>
        <dbReference type="SAM" id="SignalP"/>
    </source>
</evidence>
<dbReference type="KEGG" id="aact:ACT75_07710"/>
<evidence type="ECO:0000313" key="4">
    <source>
        <dbReference type="EMBL" id="TYA39632.1"/>
    </source>
</evidence>
<evidence type="ECO:0000313" key="7">
    <source>
        <dbReference type="Proteomes" id="UP000323012"/>
    </source>
</evidence>
<reference evidence="4 7" key="3">
    <citation type="submission" date="2019-08" db="EMBL/GenBank/DDBJ databases">
        <title>Whole genome sequencing of Aggregatibacter actinomycetemcomitans cultured from blood stream infections in Denmark reveals a novel phylogenetic lineage expressing serotype a membrane O polysaccharide.</title>
        <authorList>
            <person name="Nedergaard S."/>
            <person name="Kobel C.M."/>
            <person name="Nielsen M.B."/>
            <person name="Moeller R.T."/>
            <person name="Jensen A.B."/>
            <person name="Noerskov-Lauritsen N."/>
        </authorList>
    </citation>
    <scope>NUCLEOTIDE SEQUENCE [LARGE SCALE GENOMIC DNA]</scope>
    <source>
        <strain evidence="4 7">PN_563</strain>
    </source>
</reference>
<evidence type="ECO:0000313" key="2">
    <source>
        <dbReference type="EMBL" id="AMQ94413.1"/>
    </source>
</evidence>
<evidence type="ECO:0000313" key="3">
    <source>
        <dbReference type="EMBL" id="PHO20970.1"/>
    </source>
</evidence>
<dbReference type="RefSeq" id="WP_005566078.1">
    <property type="nucleotide sequence ID" value="NZ_CP012959.1"/>
</dbReference>
<dbReference type="Proteomes" id="UP000072236">
    <property type="component" value="Chromosome"/>
</dbReference>
<dbReference type="Proteomes" id="UP000226080">
    <property type="component" value="Unassembled WGS sequence"/>
</dbReference>
<keyword evidence="6" id="KW-1185">Reference proteome</keyword>
<evidence type="ECO:0000313" key="6">
    <source>
        <dbReference type="Proteomes" id="UP000226080"/>
    </source>
</evidence>
<dbReference type="EMBL" id="VSED01000004">
    <property type="protein sequence ID" value="TYA39632.1"/>
    <property type="molecule type" value="Genomic_DNA"/>
</dbReference>
<proteinExistence type="predicted"/>
<evidence type="ECO:0000313" key="5">
    <source>
        <dbReference type="Proteomes" id="UP000072236"/>
    </source>
</evidence>
<dbReference type="AlphaFoldDB" id="A0A5D0EMY8"/>
<dbReference type="PROSITE" id="PS51257">
    <property type="entry name" value="PROKAR_LIPOPROTEIN"/>
    <property type="match status" value="1"/>
</dbReference>
<accession>A0A5D0EMY8</accession>
<dbReference type="Proteomes" id="UP000323012">
    <property type="component" value="Unassembled WGS sequence"/>
</dbReference>
<feature type="signal peptide" evidence="1">
    <location>
        <begin position="1"/>
        <end position="21"/>
    </location>
</feature>
<reference evidence="3 6" key="2">
    <citation type="submission" date="2017-10" db="EMBL/GenBank/DDBJ databases">
        <title>Draft genome sequences of Aggregatibacter actinomycetemcomitans strains 310a and 310b.</title>
        <authorList>
            <person name="May A.C."/>
            <person name="Ohta H."/>
            <person name="Maeda H."/>
            <person name="Kokeguchi S."/>
            <person name="Cugini C."/>
        </authorList>
    </citation>
    <scope>NUCLEOTIDE SEQUENCE [LARGE SCALE GENOMIC DNA]</scope>
    <source>
        <strain evidence="3 6">310b</strain>
    </source>
</reference>
<feature type="chain" id="PRO_5044619478" description="Outer membrane antigenic lipoprotein B" evidence="1">
    <location>
        <begin position="22"/>
        <end position="63"/>
    </location>
</feature>
<reference evidence="2 5" key="1">
    <citation type="submission" date="2015-10" db="EMBL/GenBank/DDBJ databases">
        <title>Tn-seq of a polymicrobial infection.</title>
        <authorList>
            <person name="Stacy A."/>
            <person name="Rumbaugh K.P."/>
            <person name="Whiteley M."/>
        </authorList>
    </citation>
    <scope>NUCLEOTIDE SEQUENCE [LARGE SCALE GENOMIC DNA]</scope>
    <source>
        <strain evidence="2 5">624</strain>
    </source>
</reference>
<evidence type="ECO:0008006" key="8">
    <source>
        <dbReference type="Google" id="ProtNLM"/>
    </source>
</evidence>
<organism evidence="4 7">
    <name type="scientific">Aggregatibacter actinomycetemcomitans</name>
    <name type="common">Actinobacillus actinomycetemcomitans</name>
    <name type="synonym">Haemophilus actinomycetemcomitans</name>
    <dbReference type="NCBI Taxonomy" id="714"/>
    <lineage>
        <taxon>Bacteria</taxon>
        <taxon>Pseudomonadati</taxon>
        <taxon>Pseudomonadota</taxon>
        <taxon>Gammaproteobacteria</taxon>
        <taxon>Pasteurellales</taxon>
        <taxon>Pasteurellaceae</taxon>
        <taxon>Aggregatibacter</taxon>
    </lineage>
</organism>
<name>A0A5D0EMY8_AGGAC</name>